<proteinExistence type="predicted"/>
<evidence type="ECO:0000313" key="2">
    <source>
        <dbReference type="Proteomes" id="UP001576780"/>
    </source>
</evidence>
<sequence>MQKDINLPMAAVINDIEALITEIDENPQISSWVIRLVLKAIKEKAWKMVLENPVDITSLNQTPVFDVLTNTSAITTSKIRSLR</sequence>
<evidence type="ECO:0000313" key="1">
    <source>
        <dbReference type="EMBL" id="MFB2834267.1"/>
    </source>
</evidence>
<comment type="caution">
    <text evidence="1">The sequence shown here is derived from an EMBL/GenBank/DDBJ whole genome shotgun (WGS) entry which is preliminary data.</text>
</comment>
<gene>
    <name evidence="1" type="ORF">ACE1CA_07010</name>
</gene>
<organism evidence="1 2">
    <name type="scientific">Floridaenema evergladense BLCC-F167</name>
    <dbReference type="NCBI Taxonomy" id="3153639"/>
    <lineage>
        <taxon>Bacteria</taxon>
        <taxon>Bacillati</taxon>
        <taxon>Cyanobacteriota</taxon>
        <taxon>Cyanophyceae</taxon>
        <taxon>Oscillatoriophycideae</taxon>
        <taxon>Aerosakkonematales</taxon>
        <taxon>Aerosakkonemataceae</taxon>
        <taxon>Floridanema</taxon>
        <taxon>Floridanema evergladense</taxon>
    </lineage>
</organism>
<reference evidence="1 2" key="1">
    <citation type="submission" date="2024-09" db="EMBL/GenBank/DDBJ databases">
        <title>Floridaenema gen nov. (Aerosakkonemataceae, Aerosakkonematales ord. nov., Cyanobacteria) from benthic tropical and subtropical fresh waters, with the description of four new species.</title>
        <authorList>
            <person name="Moretto J.A."/>
            <person name="Berthold D.E."/>
            <person name="Lefler F.W."/>
            <person name="Huang I.-S."/>
            <person name="Laughinghouse H. IV."/>
        </authorList>
    </citation>
    <scope>NUCLEOTIDE SEQUENCE [LARGE SCALE GENOMIC DNA]</scope>
    <source>
        <strain evidence="1 2">BLCC-F167</strain>
    </source>
</reference>
<dbReference type="Proteomes" id="UP001576780">
    <property type="component" value="Unassembled WGS sequence"/>
</dbReference>
<name>A0ABV4WGR2_9CYAN</name>
<protein>
    <submittedName>
        <fullName evidence="1">Uncharacterized protein</fullName>
    </submittedName>
</protein>
<accession>A0ABV4WGR2</accession>
<dbReference type="RefSeq" id="WP_413276706.1">
    <property type="nucleotide sequence ID" value="NZ_JBHFNT010000059.1"/>
</dbReference>
<keyword evidence="2" id="KW-1185">Reference proteome</keyword>
<dbReference type="EMBL" id="JBHFNT010000059">
    <property type="protein sequence ID" value="MFB2834267.1"/>
    <property type="molecule type" value="Genomic_DNA"/>
</dbReference>